<dbReference type="EMBL" id="JBHSKD010000027">
    <property type="protein sequence ID" value="MFC5179373.1"/>
    <property type="molecule type" value="Genomic_DNA"/>
</dbReference>
<gene>
    <name evidence="2" type="ORF">ACFPGP_22015</name>
</gene>
<feature type="chain" id="PRO_5045849705" evidence="1">
    <location>
        <begin position="36"/>
        <end position="286"/>
    </location>
</feature>
<protein>
    <submittedName>
        <fullName evidence="2">Uncharacterized protein</fullName>
    </submittedName>
</protein>
<evidence type="ECO:0000256" key="1">
    <source>
        <dbReference type="SAM" id="SignalP"/>
    </source>
</evidence>
<keyword evidence="1" id="KW-0732">Signal</keyword>
<organism evidence="2 3">
    <name type="scientific">Nocardioides taihuensis</name>
    <dbReference type="NCBI Taxonomy" id="1835606"/>
    <lineage>
        <taxon>Bacteria</taxon>
        <taxon>Bacillati</taxon>
        <taxon>Actinomycetota</taxon>
        <taxon>Actinomycetes</taxon>
        <taxon>Propionibacteriales</taxon>
        <taxon>Nocardioidaceae</taxon>
        <taxon>Nocardioides</taxon>
    </lineage>
</organism>
<keyword evidence="3" id="KW-1185">Reference proteome</keyword>
<dbReference type="Proteomes" id="UP001596087">
    <property type="component" value="Unassembled WGS sequence"/>
</dbReference>
<reference evidence="3" key="1">
    <citation type="journal article" date="2019" name="Int. J. Syst. Evol. Microbiol.">
        <title>The Global Catalogue of Microorganisms (GCM) 10K type strain sequencing project: providing services to taxonomists for standard genome sequencing and annotation.</title>
        <authorList>
            <consortium name="The Broad Institute Genomics Platform"/>
            <consortium name="The Broad Institute Genome Sequencing Center for Infectious Disease"/>
            <person name="Wu L."/>
            <person name="Ma J."/>
        </authorList>
    </citation>
    <scope>NUCLEOTIDE SEQUENCE [LARGE SCALE GENOMIC DNA]</scope>
    <source>
        <strain evidence="3">DFY41</strain>
    </source>
</reference>
<dbReference type="RefSeq" id="WP_378593448.1">
    <property type="nucleotide sequence ID" value="NZ_JBHSKD010000027.1"/>
</dbReference>
<accession>A0ABW0BQ70</accession>
<evidence type="ECO:0000313" key="3">
    <source>
        <dbReference type="Proteomes" id="UP001596087"/>
    </source>
</evidence>
<comment type="caution">
    <text evidence="2">The sequence shown here is derived from an EMBL/GenBank/DDBJ whole genome shotgun (WGS) entry which is preliminary data.</text>
</comment>
<feature type="signal peptide" evidence="1">
    <location>
        <begin position="1"/>
        <end position="35"/>
    </location>
</feature>
<evidence type="ECO:0000313" key="2">
    <source>
        <dbReference type="EMBL" id="MFC5179373.1"/>
    </source>
</evidence>
<proteinExistence type="predicted"/>
<dbReference type="PROSITE" id="PS51318">
    <property type="entry name" value="TAT"/>
    <property type="match status" value="1"/>
</dbReference>
<name>A0ABW0BQ70_9ACTN</name>
<dbReference type="InterPro" id="IPR006311">
    <property type="entry name" value="TAT_signal"/>
</dbReference>
<sequence length="286" mass="30044">MSRSTTTRRPRLGALISTAAAVALVPAFLVAPAQAEPPANDDISGATVVTTTPGTYSVDTTEATADPTDGRHVGAHSVWFTFRSDHTGRLALTTAGSSYDTQLAVFAGPRNHRRLVDADRNRGPGASAAVRMRVHDGVKYWIAVSSQGPSPSSGTALLTIGRVANPGFALTNLEATSGGLSGRLSVTADVTCTTESLLYVYVRASQRVGGDNVALGYWDGGGFECRPDAPIPVTLAFDSVTGWAFQPGQAVLSGSYEIWDGITWDYTSFDPVVVDVVDAPLARQTR</sequence>